<feature type="region of interest" description="Disordered" evidence="7">
    <location>
        <begin position="699"/>
        <end position="725"/>
    </location>
</feature>
<feature type="repeat" description="HEAT" evidence="6">
    <location>
        <begin position="451"/>
        <end position="487"/>
    </location>
</feature>
<dbReference type="PROSITE" id="PS50077">
    <property type="entry name" value="HEAT_REPEAT"/>
    <property type="match status" value="2"/>
</dbReference>
<sequence>MDGCALLNEVNIIGCLPTGFFESIRSPRWTERRDTLLALIDILSQYPRIDPKIKYNEIVSELKLIILKDSNVVVVALALRALAAFIKGLRKNFILLHILEKFKEKKASVKEAVMDCLSLVAEHCDSGILIGPICEALEKATNPSVKSSIDQWIYCILCHYPQSAAPISFIKNVGPYLVKHSKDGDPDVREGSCMAFGAISRLVEKEITSSIADEVFRDKTKFKKITEYFEKAEKDFEAYEQARIKSHMEMQFCAPGEDAENNEEFNSGSVQPDAAISRWELLTETKISDKIPRDIQAKLTSKQWKERKELLYNILEKNPRLCPDEDCSELVGALLKTLEKDVNINVAAVAARCITAFANGLRYRFATFIPKIYGSVFEKFKERKVILREPLIELCDVLALLAPLPAYIDAVETALQKPNPQIKAQTALFISRLLRQHNMYTLPLDCVRQKLGPALTKLSSDADPDTRDASFVAVGAIMRIVGESVVNICCAEVMQDDNKAIKVRENCKALIKEFGLNASNQILKLHQEMRSTSAVTKIKNDKVHSDSKIDSMTTKKISKSLTHSRPKFNSAVVPAARIQSTRAAMTSLSVVEAKCNEPRVLSAKLRHTMEEANGGQMRKNVNMYEKNSSSEKDVFFDAAEEMEVTSRSSSEPDNSVCGNNTYIVEKKESITEETVSSLSISHETKRSATASSIVPSACNCGSRLPSRLPRGTSGSRIPIPIHRRT</sequence>
<evidence type="ECO:0000256" key="5">
    <source>
        <dbReference type="ARBA" id="ARBA00025722"/>
    </source>
</evidence>
<dbReference type="FunFam" id="1.25.10.10:FF:000019">
    <property type="entry name" value="Cytoskeleton-associated protein 5"/>
    <property type="match status" value="1"/>
</dbReference>
<feature type="domain" description="TOG" evidence="8">
    <location>
        <begin position="280"/>
        <end position="516"/>
    </location>
</feature>
<evidence type="ECO:0000256" key="3">
    <source>
        <dbReference type="ARBA" id="ARBA00022737"/>
    </source>
</evidence>
<protein>
    <submittedName>
        <fullName evidence="10">TOG domain-containing protein</fullName>
    </submittedName>
</protein>
<dbReference type="InterPro" id="IPR034085">
    <property type="entry name" value="TOG"/>
</dbReference>
<dbReference type="GO" id="GO:0051010">
    <property type="term" value="F:microtubule plus-end binding"/>
    <property type="evidence" value="ECO:0007669"/>
    <property type="project" value="InterPro"/>
</dbReference>
<evidence type="ECO:0000256" key="1">
    <source>
        <dbReference type="ARBA" id="ARBA00004245"/>
    </source>
</evidence>
<comment type="subcellular location">
    <subcellularLocation>
        <location evidence="1">Cytoplasm</location>
        <location evidence="1">Cytoskeleton</location>
    </subcellularLocation>
</comment>
<evidence type="ECO:0000256" key="2">
    <source>
        <dbReference type="ARBA" id="ARBA00022490"/>
    </source>
</evidence>
<evidence type="ECO:0000256" key="7">
    <source>
        <dbReference type="SAM" id="MobiDB-lite"/>
    </source>
</evidence>
<evidence type="ECO:0000256" key="6">
    <source>
        <dbReference type="PROSITE-ProRule" id="PRU00103"/>
    </source>
</evidence>
<proteinExistence type="inferred from homology"/>
<organism evidence="9 10">
    <name type="scientific">Setaria digitata</name>
    <dbReference type="NCBI Taxonomy" id="48799"/>
    <lineage>
        <taxon>Eukaryota</taxon>
        <taxon>Metazoa</taxon>
        <taxon>Ecdysozoa</taxon>
        <taxon>Nematoda</taxon>
        <taxon>Chromadorea</taxon>
        <taxon>Rhabditida</taxon>
        <taxon>Spirurina</taxon>
        <taxon>Spiruromorpha</taxon>
        <taxon>Filarioidea</taxon>
        <taxon>Setariidae</taxon>
        <taxon>Setaria</taxon>
    </lineage>
</organism>
<dbReference type="InterPro" id="IPR021133">
    <property type="entry name" value="HEAT_type_2"/>
</dbReference>
<accession>A0A915PRN8</accession>
<dbReference type="InterPro" id="IPR045110">
    <property type="entry name" value="XMAP215"/>
</dbReference>
<dbReference type="Gene3D" id="1.25.10.10">
    <property type="entry name" value="Leucine-rich Repeat Variant"/>
    <property type="match status" value="2"/>
</dbReference>
<evidence type="ECO:0000313" key="10">
    <source>
        <dbReference type="WBParaSite" id="sdigi.contig37.g2534.t1"/>
    </source>
</evidence>
<dbReference type="PANTHER" id="PTHR12609">
    <property type="entry name" value="MICROTUBULE ASSOCIATED PROTEIN XMAP215"/>
    <property type="match status" value="1"/>
</dbReference>
<reference evidence="10" key="1">
    <citation type="submission" date="2022-11" db="UniProtKB">
        <authorList>
            <consortium name="WormBaseParasite"/>
        </authorList>
    </citation>
    <scope>IDENTIFICATION</scope>
</reference>
<comment type="similarity">
    <text evidence="5">Belongs to the TOG/XMAP215 family.</text>
</comment>
<dbReference type="SMART" id="SM01349">
    <property type="entry name" value="TOG"/>
    <property type="match status" value="2"/>
</dbReference>
<dbReference type="GO" id="GO:0030951">
    <property type="term" value="P:establishment or maintenance of microtubule cytoskeleton polarity"/>
    <property type="evidence" value="ECO:0007669"/>
    <property type="project" value="InterPro"/>
</dbReference>
<dbReference type="GO" id="GO:0007051">
    <property type="term" value="P:spindle organization"/>
    <property type="evidence" value="ECO:0007669"/>
    <property type="project" value="InterPro"/>
</dbReference>
<dbReference type="InterPro" id="IPR016024">
    <property type="entry name" value="ARM-type_fold"/>
</dbReference>
<keyword evidence="3" id="KW-0677">Repeat</keyword>
<dbReference type="AlphaFoldDB" id="A0A915PRN8"/>
<feature type="repeat" description="HEAT" evidence="6">
    <location>
        <begin position="173"/>
        <end position="210"/>
    </location>
</feature>
<keyword evidence="2" id="KW-0963">Cytoplasm</keyword>
<dbReference type="InterPro" id="IPR011989">
    <property type="entry name" value="ARM-like"/>
</dbReference>
<keyword evidence="9" id="KW-1185">Reference proteome</keyword>
<feature type="domain" description="TOG" evidence="8">
    <location>
        <begin position="5"/>
        <end position="238"/>
    </location>
</feature>
<evidence type="ECO:0000313" key="9">
    <source>
        <dbReference type="Proteomes" id="UP000887581"/>
    </source>
</evidence>
<dbReference type="GO" id="GO:0005856">
    <property type="term" value="C:cytoskeleton"/>
    <property type="evidence" value="ECO:0007669"/>
    <property type="project" value="UniProtKB-SubCell"/>
</dbReference>
<dbReference type="SUPFAM" id="SSF48371">
    <property type="entry name" value="ARM repeat"/>
    <property type="match status" value="1"/>
</dbReference>
<dbReference type="WBParaSite" id="sdigi.contig37.g2534.t1">
    <property type="protein sequence ID" value="sdigi.contig37.g2534.t1"/>
    <property type="gene ID" value="sdigi.contig37.g2534"/>
</dbReference>
<dbReference type="Proteomes" id="UP000887581">
    <property type="component" value="Unplaced"/>
</dbReference>
<evidence type="ECO:0000259" key="8">
    <source>
        <dbReference type="SMART" id="SM01349"/>
    </source>
</evidence>
<keyword evidence="4" id="KW-0206">Cytoskeleton</keyword>
<dbReference type="GO" id="GO:0061863">
    <property type="term" value="F:microtubule plus end polymerase"/>
    <property type="evidence" value="ECO:0007669"/>
    <property type="project" value="InterPro"/>
</dbReference>
<dbReference type="GO" id="GO:0046785">
    <property type="term" value="P:microtubule polymerization"/>
    <property type="evidence" value="ECO:0007669"/>
    <property type="project" value="InterPro"/>
</dbReference>
<name>A0A915PRN8_9BILA</name>
<evidence type="ECO:0000256" key="4">
    <source>
        <dbReference type="ARBA" id="ARBA00023212"/>
    </source>
</evidence>